<reference evidence="2" key="1">
    <citation type="journal article" date="2022" name="Mol. Ecol. Resour.">
        <title>The genomes of chicory, endive, great burdock and yacon provide insights into Asteraceae palaeo-polyploidization history and plant inulin production.</title>
        <authorList>
            <person name="Fan W."/>
            <person name="Wang S."/>
            <person name="Wang H."/>
            <person name="Wang A."/>
            <person name="Jiang F."/>
            <person name="Liu H."/>
            <person name="Zhao H."/>
            <person name="Xu D."/>
            <person name="Zhang Y."/>
        </authorList>
    </citation>
    <scope>NUCLEOTIDE SEQUENCE [LARGE SCALE GENOMIC DNA]</scope>
    <source>
        <strain evidence="2">cv. Punajuju</strain>
    </source>
</reference>
<dbReference type="Proteomes" id="UP001055811">
    <property type="component" value="Linkage Group LG05"/>
</dbReference>
<comment type="caution">
    <text evidence="1">The sequence shown here is derived from an EMBL/GenBank/DDBJ whole genome shotgun (WGS) entry which is preliminary data.</text>
</comment>
<keyword evidence="2" id="KW-1185">Reference proteome</keyword>
<name>A0ACB9CZP9_CICIN</name>
<dbReference type="EMBL" id="CM042013">
    <property type="protein sequence ID" value="KAI3739638.1"/>
    <property type="molecule type" value="Genomic_DNA"/>
</dbReference>
<proteinExistence type="predicted"/>
<gene>
    <name evidence="1" type="ORF">L2E82_30048</name>
</gene>
<sequence length="78" mass="9235">MLQNLKSRCFMNLEYSAQGMWRRRCRVGLGIEAWDHQYHLPSHHHLQTTLEDSTSALCTHSKFPLRGFHMIIISLLRQ</sequence>
<evidence type="ECO:0000313" key="1">
    <source>
        <dbReference type="EMBL" id="KAI3739638.1"/>
    </source>
</evidence>
<organism evidence="1 2">
    <name type="scientific">Cichorium intybus</name>
    <name type="common">Chicory</name>
    <dbReference type="NCBI Taxonomy" id="13427"/>
    <lineage>
        <taxon>Eukaryota</taxon>
        <taxon>Viridiplantae</taxon>
        <taxon>Streptophyta</taxon>
        <taxon>Embryophyta</taxon>
        <taxon>Tracheophyta</taxon>
        <taxon>Spermatophyta</taxon>
        <taxon>Magnoliopsida</taxon>
        <taxon>eudicotyledons</taxon>
        <taxon>Gunneridae</taxon>
        <taxon>Pentapetalae</taxon>
        <taxon>asterids</taxon>
        <taxon>campanulids</taxon>
        <taxon>Asterales</taxon>
        <taxon>Asteraceae</taxon>
        <taxon>Cichorioideae</taxon>
        <taxon>Cichorieae</taxon>
        <taxon>Cichoriinae</taxon>
        <taxon>Cichorium</taxon>
    </lineage>
</organism>
<accession>A0ACB9CZP9</accession>
<protein>
    <submittedName>
        <fullName evidence="1">Uncharacterized protein</fullName>
    </submittedName>
</protein>
<reference evidence="1 2" key="2">
    <citation type="journal article" date="2022" name="Mol. Ecol. Resour.">
        <title>The genomes of chicory, endive, great burdock and yacon provide insights into Asteraceae paleo-polyploidization history and plant inulin production.</title>
        <authorList>
            <person name="Fan W."/>
            <person name="Wang S."/>
            <person name="Wang H."/>
            <person name="Wang A."/>
            <person name="Jiang F."/>
            <person name="Liu H."/>
            <person name="Zhao H."/>
            <person name="Xu D."/>
            <person name="Zhang Y."/>
        </authorList>
    </citation>
    <scope>NUCLEOTIDE SEQUENCE [LARGE SCALE GENOMIC DNA]</scope>
    <source>
        <strain evidence="2">cv. Punajuju</strain>
        <tissue evidence="1">Leaves</tissue>
    </source>
</reference>
<evidence type="ECO:0000313" key="2">
    <source>
        <dbReference type="Proteomes" id="UP001055811"/>
    </source>
</evidence>